<sequence length="706" mass="75312">MTTLVCNCNDTMPLDAAALSEAVGEPLRMHRLLCRREMGDYLQALEGTDDVLVACTQEQHLFAAVAEQQQAAGTPVLAPIRFVNIRETGGWSQGARRDPRTLTAKTAALLAVAALPEPEPVAVVDYRSQGRVLVLGPADRVLPWATRLHGTLQVTALVTGGSAQSVDDQTGAARAFVVSAGRVTALRGWLGAFTATWQTGNPIDLDVCTRCNACLAACPEGAIDFSYQVDLNACRGHRACVKACGVAGAIDFAREPAEVTEAFDLVFDLNDAPAFPMHQPPQGYLHAGGAAARQDELALQLTQLVGEFEKPRFFQYRESLCAHGRNDITGCSACIDVCSTQAISGSWKNGLGTVEVNPNLCMGCGACSTVCPTGAMRYNYPDAPYTGRQLKTLLGTYRQAGGRDAVVLLHDRTGGQRLIEQLGRRAMIGRAAGMPVNVLPLAGFHPASTGLDLWLTAITYGANRVAVLLTDDIAPEYRAALSTQMAVAQQILAGMGYAGTHFSLVEAGDAAALDRVLNGWQSNALTLPPASFNPSTLKRETLEFALDHLWRHAPQPAEAIPLAAGAPLGTLEIDRTRCTLCMACVGACPAQALRDNAERPVLGFIERSCVQCGLCASTCPEDAITLVPRLVPGEVARQQQTLNETRPFHCIRCAKPFGTAQMIEAMLGKLAGHAAFAGKAADRLKMCPDCRVVDMIERSDDPSILH</sequence>
<accession>A0ACD3SKP2</accession>
<reference evidence="1" key="1">
    <citation type="submission" date="2019-05" db="EMBL/GenBank/DDBJ databases">
        <title>Revised genome assembly of Burkholderiaceae (previously Ralstonia) sp. PBA.</title>
        <authorList>
            <person name="Gan H.M."/>
        </authorList>
    </citation>
    <scope>NUCLEOTIDE SEQUENCE</scope>
    <source>
        <strain evidence="1">PBA</strain>
    </source>
</reference>
<comment type="caution">
    <text evidence="1">The sequence shown here is derived from an EMBL/GenBank/DDBJ whole genome shotgun (WGS) entry which is preliminary data.</text>
</comment>
<dbReference type="EMBL" id="AKCV02000026">
    <property type="protein sequence ID" value="TMS56748.1"/>
    <property type="molecule type" value="Genomic_DNA"/>
</dbReference>
<evidence type="ECO:0000313" key="2">
    <source>
        <dbReference type="Proteomes" id="UP000004277"/>
    </source>
</evidence>
<protein>
    <submittedName>
        <fullName evidence="1">4Fe-4S dicluster domain-containing protein</fullName>
    </submittedName>
</protein>
<gene>
    <name evidence="1" type="ORF">MW7_016890</name>
</gene>
<organism evidence="1 2">
    <name type="scientific">Imbroritus primus</name>
    <dbReference type="NCBI Taxonomy" id="3058603"/>
    <lineage>
        <taxon>Bacteria</taxon>
        <taxon>Pseudomonadati</taxon>
        <taxon>Pseudomonadota</taxon>
        <taxon>Betaproteobacteria</taxon>
        <taxon>Burkholderiales</taxon>
        <taxon>Burkholderiaceae</taxon>
        <taxon>Imbroritus</taxon>
    </lineage>
</organism>
<name>A0ACD3SKP2_9BURK</name>
<proteinExistence type="predicted"/>
<dbReference type="Proteomes" id="UP000004277">
    <property type="component" value="Unassembled WGS sequence"/>
</dbReference>
<evidence type="ECO:0000313" key="1">
    <source>
        <dbReference type="EMBL" id="TMS56748.1"/>
    </source>
</evidence>
<keyword evidence="2" id="KW-1185">Reference proteome</keyword>